<organism evidence="1 2">
    <name type="scientific">Eumeta variegata</name>
    <name type="common">Bagworm moth</name>
    <name type="synonym">Eumeta japonica</name>
    <dbReference type="NCBI Taxonomy" id="151549"/>
    <lineage>
        <taxon>Eukaryota</taxon>
        <taxon>Metazoa</taxon>
        <taxon>Ecdysozoa</taxon>
        <taxon>Arthropoda</taxon>
        <taxon>Hexapoda</taxon>
        <taxon>Insecta</taxon>
        <taxon>Pterygota</taxon>
        <taxon>Neoptera</taxon>
        <taxon>Endopterygota</taxon>
        <taxon>Lepidoptera</taxon>
        <taxon>Glossata</taxon>
        <taxon>Ditrysia</taxon>
        <taxon>Tineoidea</taxon>
        <taxon>Psychidae</taxon>
        <taxon>Oiketicinae</taxon>
        <taxon>Eumeta</taxon>
    </lineage>
</organism>
<keyword evidence="2" id="KW-1185">Reference proteome</keyword>
<evidence type="ECO:0000313" key="1">
    <source>
        <dbReference type="EMBL" id="GBP65438.1"/>
    </source>
</evidence>
<proteinExistence type="predicted"/>
<comment type="caution">
    <text evidence="1">The sequence shown here is derived from an EMBL/GenBank/DDBJ whole genome shotgun (WGS) entry which is preliminary data.</text>
</comment>
<evidence type="ECO:0000313" key="2">
    <source>
        <dbReference type="Proteomes" id="UP000299102"/>
    </source>
</evidence>
<name>A0A4C1XPL8_EUMVA</name>
<dbReference type="Proteomes" id="UP000299102">
    <property type="component" value="Unassembled WGS sequence"/>
</dbReference>
<sequence length="251" mass="28684">MPLESADISLLYKSHPKTSFHWNLSMDSPQTHRRDRYGKLARRTLAETPKLSLNIKAKLCSTRYLLGIGGQEKYRRKLVPPDDTGTRRTPRELNHGRCGLRGLFLPYELKKKRGCSTKSTDDDIFLRFLPQGGEFLSVVDRRRGLFPLRLLTIGFVIWLNLGALGQPLSLHMRAYTSHIVALRDYVLLGDRNFGQRGALLGASFFVRDLHRDAGNSVYFRKLINNFFGIVGFVQNQSVSFVMLCHLFAELQ</sequence>
<accession>A0A4C1XPL8</accession>
<gene>
    <name evidence="1" type="ORF">EVAR_36690_1</name>
</gene>
<protein>
    <submittedName>
        <fullName evidence="1">Uncharacterized protein</fullName>
    </submittedName>
</protein>
<dbReference type="AlphaFoldDB" id="A0A4C1XPL8"/>
<reference evidence="1 2" key="1">
    <citation type="journal article" date="2019" name="Commun. Biol.">
        <title>The bagworm genome reveals a unique fibroin gene that provides high tensile strength.</title>
        <authorList>
            <person name="Kono N."/>
            <person name="Nakamura H."/>
            <person name="Ohtoshi R."/>
            <person name="Tomita M."/>
            <person name="Numata K."/>
            <person name="Arakawa K."/>
        </authorList>
    </citation>
    <scope>NUCLEOTIDE SEQUENCE [LARGE SCALE GENOMIC DNA]</scope>
</reference>
<dbReference type="EMBL" id="BGZK01000929">
    <property type="protein sequence ID" value="GBP65438.1"/>
    <property type="molecule type" value="Genomic_DNA"/>
</dbReference>